<accession>A0A510KYA1</accession>
<dbReference type="GO" id="GO:0012505">
    <property type="term" value="C:endomembrane system"/>
    <property type="evidence" value="ECO:0007669"/>
    <property type="project" value="UniProtKB-SubCell"/>
</dbReference>
<evidence type="ECO:0000256" key="3">
    <source>
        <dbReference type="ARBA" id="ARBA00022989"/>
    </source>
</evidence>
<name>A0A510KYA1_9FUSO</name>
<feature type="domain" description="DUF1232" evidence="5">
    <location>
        <begin position="61"/>
        <end position="95"/>
    </location>
</feature>
<evidence type="ECO:0000259" key="5">
    <source>
        <dbReference type="Pfam" id="PF06803"/>
    </source>
</evidence>
<reference evidence="6 7" key="1">
    <citation type="submission" date="2019-07" db="EMBL/GenBank/DDBJ databases">
        <title>Complete Genome Sequence of Leptotrichia wadei Strain JMUB3936.</title>
        <authorList>
            <person name="Watanabe S."/>
            <person name="Cui L."/>
        </authorList>
    </citation>
    <scope>NUCLEOTIDE SEQUENCE [LARGE SCALE GENOMIC DNA]</scope>
    <source>
        <strain evidence="6 7">JMUB3936</strain>
    </source>
</reference>
<keyword evidence="4" id="KW-0472">Membrane</keyword>
<evidence type="ECO:0000256" key="4">
    <source>
        <dbReference type="ARBA" id="ARBA00023136"/>
    </source>
</evidence>
<proteinExistence type="predicted"/>
<evidence type="ECO:0000313" key="7">
    <source>
        <dbReference type="Proteomes" id="UP000321944"/>
    </source>
</evidence>
<evidence type="ECO:0000313" key="6">
    <source>
        <dbReference type="EMBL" id="BBM54815.1"/>
    </source>
</evidence>
<dbReference type="OrthoDB" id="80945at2"/>
<dbReference type="RefSeq" id="WP_147003578.1">
    <property type="nucleotide sequence ID" value="NZ_AP019841.1"/>
</dbReference>
<dbReference type="InterPro" id="IPR010652">
    <property type="entry name" value="DUF1232"/>
</dbReference>
<organism evidence="6 7">
    <name type="scientific">Leptotrichia wadei</name>
    <dbReference type="NCBI Taxonomy" id="157687"/>
    <lineage>
        <taxon>Bacteria</taxon>
        <taxon>Fusobacteriati</taxon>
        <taxon>Fusobacteriota</taxon>
        <taxon>Fusobacteriia</taxon>
        <taxon>Fusobacteriales</taxon>
        <taxon>Leptotrichiaceae</taxon>
        <taxon>Leptotrichia</taxon>
    </lineage>
</organism>
<evidence type="ECO:0000256" key="1">
    <source>
        <dbReference type="ARBA" id="ARBA00004127"/>
    </source>
</evidence>
<dbReference type="EMBL" id="AP019841">
    <property type="protein sequence ID" value="BBM54815.1"/>
    <property type="molecule type" value="Genomic_DNA"/>
</dbReference>
<dbReference type="Pfam" id="PF06803">
    <property type="entry name" value="DUF1232"/>
    <property type="match status" value="1"/>
</dbReference>
<evidence type="ECO:0000256" key="2">
    <source>
        <dbReference type="ARBA" id="ARBA00022692"/>
    </source>
</evidence>
<protein>
    <recommendedName>
        <fullName evidence="5">DUF1232 domain-containing protein</fullName>
    </recommendedName>
</protein>
<sequence length="151" mass="17398">MLKNAKKLYEKYKKIKITAEDLKKAGKLKNNLGAVATKFELLVRMVKSDRREEFKIPTMDKVKIVGAIIYVISTIDAVPDILPIIGFGDDIGVVVYVISKLGNLISEYEKFEMQMQKEEEKSENTDWDNLRVVSEDKINNEKKYFSKIFLS</sequence>
<comment type="subcellular location">
    <subcellularLocation>
        <location evidence="1">Endomembrane system</location>
        <topology evidence="1">Multi-pass membrane protein</topology>
    </subcellularLocation>
</comment>
<gene>
    <name evidence="6" type="ORF">JMUB3936_1099</name>
</gene>
<dbReference type="Proteomes" id="UP000321944">
    <property type="component" value="Chromosome"/>
</dbReference>
<dbReference type="AlphaFoldDB" id="A0A510KYA1"/>
<keyword evidence="3" id="KW-1133">Transmembrane helix</keyword>
<keyword evidence="2" id="KW-0812">Transmembrane</keyword>